<evidence type="ECO:0000313" key="7">
    <source>
        <dbReference type="EMBL" id="PKR80860.1"/>
    </source>
</evidence>
<keyword evidence="4 5" id="KW-0472">Membrane</keyword>
<name>A0A2I0R387_9FLAO</name>
<dbReference type="InterPro" id="IPR007016">
    <property type="entry name" value="O-antigen_ligase-rel_domated"/>
</dbReference>
<dbReference type="EMBL" id="PJNI01000007">
    <property type="protein sequence ID" value="PKR80860.1"/>
    <property type="molecule type" value="Genomic_DNA"/>
</dbReference>
<feature type="transmembrane region" description="Helical" evidence="5">
    <location>
        <begin position="74"/>
        <end position="93"/>
    </location>
</feature>
<dbReference type="Proteomes" id="UP000236654">
    <property type="component" value="Unassembled WGS sequence"/>
</dbReference>
<keyword evidence="8" id="KW-1185">Reference proteome</keyword>
<dbReference type="InterPro" id="IPR051533">
    <property type="entry name" value="WaaL-like"/>
</dbReference>
<dbReference type="OrthoDB" id="871774at2"/>
<feature type="transmembrane region" description="Helical" evidence="5">
    <location>
        <begin position="165"/>
        <end position="187"/>
    </location>
</feature>
<organism evidence="7 8">
    <name type="scientific">Brumimicrobium salinarum</name>
    <dbReference type="NCBI Taxonomy" id="2058658"/>
    <lineage>
        <taxon>Bacteria</taxon>
        <taxon>Pseudomonadati</taxon>
        <taxon>Bacteroidota</taxon>
        <taxon>Flavobacteriia</taxon>
        <taxon>Flavobacteriales</taxon>
        <taxon>Crocinitomicaceae</taxon>
        <taxon>Brumimicrobium</taxon>
    </lineage>
</organism>
<feature type="transmembrane region" description="Helical" evidence="5">
    <location>
        <begin position="457"/>
        <end position="475"/>
    </location>
</feature>
<feature type="transmembrane region" description="Helical" evidence="5">
    <location>
        <begin position="394"/>
        <end position="416"/>
    </location>
</feature>
<evidence type="ECO:0000259" key="6">
    <source>
        <dbReference type="Pfam" id="PF04932"/>
    </source>
</evidence>
<feature type="transmembrane region" description="Helical" evidence="5">
    <location>
        <begin position="278"/>
        <end position="296"/>
    </location>
</feature>
<feature type="transmembrane region" description="Helical" evidence="5">
    <location>
        <begin position="6"/>
        <end position="26"/>
    </location>
</feature>
<evidence type="ECO:0000256" key="3">
    <source>
        <dbReference type="ARBA" id="ARBA00022989"/>
    </source>
</evidence>
<comment type="subcellular location">
    <subcellularLocation>
        <location evidence="1">Membrane</location>
        <topology evidence="1">Multi-pass membrane protein</topology>
    </subcellularLocation>
</comment>
<reference evidence="7 8" key="1">
    <citation type="submission" date="2017-12" db="EMBL/GenBank/DDBJ databases">
        <title>The draft genome sequence of Brumimicrobium saltpan LHR20.</title>
        <authorList>
            <person name="Do Z.-J."/>
            <person name="Luo H.-R."/>
        </authorList>
    </citation>
    <scope>NUCLEOTIDE SEQUENCE [LARGE SCALE GENOMIC DNA]</scope>
    <source>
        <strain evidence="7 8">LHR20</strain>
    </source>
</reference>
<sequence length="489" mass="56543">MNLLKNKGLIYALIVLFIGLNAYFIYNDNYFFNLLPIILVIAYLGIYHTKTAFLIIAFLAPLSINLEEFTDGKIGLFLPTEPILFGLMVWIIFRELKHSIVNNSFWKHPIIYTLAFYLFWIFMSSITSSHPIVSFKFLLMKLWYIIPLIMIGFTTLNKKENVAKFLWCYAIGMTIVIIYTLIHHAGYNFREKEGHWVMSPFFKDHTSYGMSVAISLLFIIGLITYKKHNIQAQVILWTILVITLIGLYFSYTRGAWLSVVFAFVVWLLIKYRIKFKYLLTLGLSVLAVIFIFWSKIEMELERNKHEHTTTNFNERIRSVANISSDASNLERLNRWEAAWNMFLTRPVFGYGPGTYAFEYAPHQNPEKLTVISTNFGDQGNAHSEYLGPLSETGLIGMLSVIAFVSALFYSGIMLLIRLKRYFPAERGMYLLILSIVLALSTYFFHGLLNNYLDTDKAAVPIYGAAAFFIAQELKLRKRINALKLKEQTK</sequence>
<dbReference type="PANTHER" id="PTHR37422">
    <property type="entry name" value="TEICHURONIC ACID BIOSYNTHESIS PROTEIN TUAE"/>
    <property type="match status" value="1"/>
</dbReference>
<accession>A0A2I0R387</accession>
<feature type="transmembrane region" description="Helical" evidence="5">
    <location>
        <begin position="105"/>
        <end position="126"/>
    </location>
</feature>
<feature type="transmembrane region" description="Helical" evidence="5">
    <location>
        <begin position="207"/>
        <end position="225"/>
    </location>
</feature>
<gene>
    <name evidence="7" type="ORF">CW751_06730</name>
</gene>
<feature type="transmembrane region" description="Helical" evidence="5">
    <location>
        <begin position="232"/>
        <end position="249"/>
    </location>
</feature>
<evidence type="ECO:0000256" key="2">
    <source>
        <dbReference type="ARBA" id="ARBA00022692"/>
    </source>
</evidence>
<evidence type="ECO:0000256" key="4">
    <source>
        <dbReference type="ARBA" id="ARBA00023136"/>
    </source>
</evidence>
<evidence type="ECO:0000256" key="1">
    <source>
        <dbReference type="ARBA" id="ARBA00004141"/>
    </source>
</evidence>
<evidence type="ECO:0000256" key="5">
    <source>
        <dbReference type="SAM" id="Phobius"/>
    </source>
</evidence>
<dbReference type="GO" id="GO:0016020">
    <property type="term" value="C:membrane"/>
    <property type="evidence" value="ECO:0007669"/>
    <property type="project" value="UniProtKB-SubCell"/>
</dbReference>
<comment type="caution">
    <text evidence="7">The sequence shown here is derived from an EMBL/GenBank/DDBJ whole genome shotgun (WGS) entry which is preliminary data.</text>
</comment>
<feature type="transmembrane region" description="Helical" evidence="5">
    <location>
        <begin position="132"/>
        <end position="153"/>
    </location>
</feature>
<protein>
    <recommendedName>
        <fullName evidence="6">O-antigen ligase-related domain-containing protein</fullName>
    </recommendedName>
</protein>
<keyword evidence="2 5" id="KW-0812">Transmembrane</keyword>
<feature type="transmembrane region" description="Helical" evidence="5">
    <location>
        <begin position="428"/>
        <end position="445"/>
    </location>
</feature>
<feature type="domain" description="O-antigen ligase-related" evidence="6">
    <location>
        <begin position="239"/>
        <end position="400"/>
    </location>
</feature>
<proteinExistence type="predicted"/>
<keyword evidence="3 5" id="KW-1133">Transmembrane helix</keyword>
<dbReference type="AlphaFoldDB" id="A0A2I0R387"/>
<dbReference type="Pfam" id="PF04932">
    <property type="entry name" value="Wzy_C"/>
    <property type="match status" value="1"/>
</dbReference>
<feature type="transmembrane region" description="Helical" evidence="5">
    <location>
        <begin position="255"/>
        <end position="271"/>
    </location>
</feature>
<feature type="transmembrane region" description="Helical" evidence="5">
    <location>
        <begin position="38"/>
        <end position="62"/>
    </location>
</feature>
<dbReference type="RefSeq" id="WP_101334242.1">
    <property type="nucleotide sequence ID" value="NZ_PJNI01000007.1"/>
</dbReference>
<dbReference type="PANTHER" id="PTHR37422:SF13">
    <property type="entry name" value="LIPOPOLYSACCHARIDE BIOSYNTHESIS PROTEIN PA4999-RELATED"/>
    <property type="match status" value="1"/>
</dbReference>
<evidence type="ECO:0000313" key="8">
    <source>
        <dbReference type="Proteomes" id="UP000236654"/>
    </source>
</evidence>